<feature type="domain" description="Aminoglycoside phosphotransferase" evidence="1">
    <location>
        <begin position="26"/>
        <end position="217"/>
    </location>
</feature>
<keyword evidence="3" id="KW-1185">Reference proteome</keyword>
<sequence>MHQNRVNELLHLVKQESVQQFKVKSIVPLASGVENCVFKAKTEEWGEVVIRVPWIKNNESRKGLQKEYMLSNHCAKQGIPIPSIFLFYQSEQVDFLVQRFVSGELPEMAEGKMGELVNQLHHIEIVSNHEILYEDCHAFLSERIVKNNNLAMRKGNIHIPLPSVEELYAIFQSFPLKKRFLHMDIRKENMIYDADQIVALFDWTNAIMGDPVLELMRIDEYGLLNEDFINGYQNFEREMARVPTIVQLLYRYHTVAMLTNLFCFELKDLHQGEKTMKRLYELRNQVNQEFSW</sequence>
<dbReference type="InterPro" id="IPR011009">
    <property type="entry name" value="Kinase-like_dom_sf"/>
</dbReference>
<dbReference type="EMBL" id="JBBAXC010000001">
    <property type="protein sequence ID" value="MEI5905553.1"/>
    <property type="molecule type" value="Genomic_DNA"/>
</dbReference>
<dbReference type="Gene3D" id="3.90.1200.10">
    <property type="match status" value="1"/>
</dbReference>
<evidence type="ECO:0000313" key="2">
    <source>
        <dbReference type="EMBL" id="MEI5905553.1"/>
    </source>
</evidence>
<dbReference type="RefSeq" id="WP_336584971.1">
    <property type="nucleotide sequence ID" value="NZ_JBBAXC010000001.1"/>
</dbReference>
<dbReference type="Proteomes" id="UP001312865">
    <property type="component" value="Unassembled WGS sequence"/>
</dbReference>
<name>A0ABU8H8E7_9BACI</name>
<keyword evidence="2" id="KW-0808">Transferase</keyword>
<dbReference type="GO" id="GO:0016740">
    <property type="term" value="F:transferase activity"/>
    <property type="evidence" value="ECO:0007669"/>
    <property type="project" value="UniProtKB-KW"/>
</dbReference>
<accession>A0ABU8H8E7</accession>
<reference evidence="2 3" key="1">
    <citation type="journal article" date="2018" name="J. Microbiol.">
        <title>Bacillus spongiae sp. nov., isolated from sponge of Jeju Island.</title>
        <authorList>
            <person name="Lee G.E."/>
            <person name="Im W.T."/>
            <person name="Park J.S."/>
        </authorList>
    </citation>
    <scope>NUCLEOTIDE SEQUENCE [LARGE SCALE GENOMIC DNA]</scope>
    <source>
        <strain evidence="2 3">135PIL107-10</strain>
    </source>
</reference>
<dbReference type="InterPro" id="IPR002575">
    <property type="entry name" value="Aminoglycoside_PTrfase"/>
</dbReference>
<dbReference type="SUPFAM" id="SSF56112">
    <property type="entry name" value="Protein kinase-like (PK-like)"/>
    <property type="match status" value="1"/>
</dbReference>
<gene>
    <name evidence="2" type="ORF">WAK64_00550</name>
</gene>
<organism evidence="2 3">
    <name type="scientific">Bacillus spongiae</name>
    <dbReference type="NCBI Taxonomy" id="2683610"/>
    <lineage>
        <taxon>Bacteria</taxon>
        <taxon>Bacillati</taxon>
        <taxon>Bacillota</taxon>
        <taxon>Bacilli</taxon>
        <taxon>Bacillales</taxon>
        <taxon>Bacillaceae</taxon>
        <taxon>Bacillus</taxon>
    </lineage>
</organism>
<dbReference type="EC" id="2.7.1.-" evidence="2"/>
<dbReference type="Pfam" id="PF01636">
    <property type="entry name" value="APH"/>
    <property type="match status" value="1"/>
</dbReference>
<comment type="caution">
    <text evidence="2">The sequence shown here is derived from an EMBL/GenBank/DDBJ whole genome shotgun (WGS) entry which is preliminary data.</text>
</comment>
<proteinExistence type="predicted"/>
<evidence type="ECO:0000259" key="1">
    <source>
        <dbReference type="Pfam" id="PF01636"/>
    </source>
</evidence>
<evidence type="ECO:0000313" key="3">
    <source>
        <dbReference type="Proteomes" id="UP001312865"/>
    </source>
</evidence>
<protein>
    <submittedName>
        <fullName evidence="2">Aminoglycoside phosphotransferase family protein</fullName>
        <ecNumber evidence="2">2.7.1.-</ecNumber>
    </submittedName>
</protein>